<evidence type="ECO:0000259" key="2">
    <source>
        <dbReference type="Pfam" id="PF20415"/>
    </source>
</evidence>
<dbReference type="EMBL" id="JABCKI010005733">
    <property type="protein sequence ID" value="KAG5639061.1"/>
    <property type="molecule type" value="Genomic_DNA"/>
</dbReference>
<dbReference type="Proteomes" id="UP000717328">
    <property type="component" value="Unassembled WGS sequence"/>
</dbReference>
<reference evidence="3" key="2">
    <citation type="submission" date="2021-10" db="EMBL/GenBank/DDBJ databases">
        <title>Phylogenomics reveals ancestral predisposition of the termite-cultivated fungus Termitomyces towards a domesticated lifestyle.</title>
        <authorList>
            <person name="Auxier B."/>
            <person name="Grum-Grzhimaylo A."/>
            <person name="Cardenas M.E."/>
            <person name="Lodge J.D."/>
            <person name="Laessoe T."/>
            <person name="Pedersen O."/>
            <person name="Smith M.E."/>
            <person name="Kuyper T.W."/>
            <person name="Franco-Molano E.A."/>
            <person name="Baroni T.J."/>
            <person name="Aanen D.K."/>
        </authorList>
    </citation>
    <scope>NUCLEOTIDE SEQUENCE</scope>
    <source>
        <strain evidence="3">D49</strain>
    </source>
</reference>
<evidence type="ECO:0000313" key="4">
    <source>
        <dbReference type="Proteomes" id="UP000717328"/>
    </source>
</evidence>
<accession>A0A9P7K8R6</accession>
<evidence type="ECO:0000256" key="1">
    <source>
        <dbReference type="SAM" id="MobiDB-lite"/>
    </source>
</evidence>
<feature type="region of interest" description="Disordered" evidence="1">
    <location>
        <begin position="1"/>
        <end position="45"/>
    </location>
</feature>
<feature type="compositionally biased region" description="Low complexity" evidence="1">
    <location>
        <begin position="29"/>
        <end position="43"/>
    </location>
</feature>
<feature type="compositionally biased region" description="Basic and acidic residues" evidence="1">
    <location>
        <begin position="1"/>
        <end position="10"/>
    </location>
</feature>
<feature type="domain" description="DUF6699" evidence="2">
    <location>
        <begin position="240"/>
        <end position="345"/>
    </location>
</feature>
<proteinExistence type="predicted"/>
<keyword evidence="4" id="KW-1185">Reference proteome</keyword>
<feature type="compositionally biased region" description="Low complexity" evidence="1">
    <location>
        <begin position="205"/>
        <end position="224"/>
    </location>
</feature>
<dbReference type="Pfam" id="PF20415">
    <property type="entry name" value="DUF6699"/>
    <property type="match status" value="1"/>
</dbReference>
<comment type="caution">
    <text evidence="3">The sequence shown here is derived from an EMBL/GenBank/DDBJ whole genome shotgun (WGS) entry which is preliminary data.</text>
</comment>
<feature type="region of interest" description="Disordered" evidence="1">
    <location>
        <begin position="202"/>
        <end position="224"/>
    </location>
</feature>
<evidence type="ECO:0000313" key="3">
    <source>
        <dbReference type="EMBL" id="KAG5639061.1"/>
    </source>
</evidence>
<dbReference type="InterPro" id="IPR046522">
    <property type="entry name" value="DUF6699"/>
</dbReference>
<reference evidence="3" key="1">
    <citation type="submission" date="2021-02" db="EMBL/GenBank/DDBJ databases">
        <authorList>
            <person name="Nieuwenhuis M."/>
            <person name="Van De Peppel L.J.J."/>
        </authorList>
    </citation>
    <scope>NUCLEOTIDE SEQUENCE</scope>
    <source>
        <strain evidence="3">D49</strain>
    </source>
</reference>
<protein>
    <recommendedName>
        <fullName evidence="2">DUF6699 domain-containing protein</fullName>
    </recommendedName>
</protein>
<dbReference type="AlphaFoldDB" id="A0A9P7K8R6"/>
<gene>
    <name evidence="3" type="ORF">H0H81_007319</name>
</gene>
<organism evidence="3 4">
    <name type="scientific">Sphagnurus paluster</name>
    <dbReference type="NCBI Taxonomy" id="117069"/>
    <lineage>
        <taxon>Eukaryota</taxon>
        <taxon>Fungi</taxon>
        <taxon>Dikarya</taxon>
        <taxon>Basidiomycota</taxon>
        <taxon>Agaricomycotina</taxon>
        <taxon>Agaricomycetes</taxon>
        <taxon>Agaricomycetidae</taxon>
        <taxon>Agaricales</taxon>
        <taxon>Tricholomatineae</taxon>
        <taxon>Lyophyllaceae</taxon>
        <taxon>Sphagnurus</taxon>
    </lineage>
</organism>
<sequence>MSSTSSDRRRPSSVRFSSTNTVISDGMRSPSSQAPMSSFSFSPDTALSNPSLWTPITSSNPLIQVSSPNVGFNASRHSPPPATPYLSSIPLPSVDTADQDTHDAAHVPPSRAHLAAQYPSPGHLPGVVRLDAPHAGLAPPPTTSWGVTHHSPGIPIPRAFRDEPLYSPQTPPRNDVRPTAHQTSYAAAPSMARVAQPVDIASRDPTTSPISSWSSPSPSQPAPNAISLHRNLRFCMTTLVFDMDLEPLRDPYSPRNDARDCEASSPGCREMIIRCVDLPWSIVVRAPPGTKYLTIFAVHKGIYDSLRQPASDAELALEPRERRDEINRRWAARGGSSRQRIDWLRSVPLNSPQKPYGRPFLGLTENRQTGEFVLHVSIMFLLFSLFRLSRPSANTELLR</sequence>
<name>A0A9P7K8R6_9AGAR</name>